<evidence type="ECO:0000313" key="1">
    <source>
        <dbReference type="EMBL" id="SVE12026.1"/>
    </source>
</evidence>
<sequence length="137" mass="14081">MTKQHVFTAAMALSVLLLTGPAGAGQASMLDASEASGFMGTWVIGMESPRGGTFDQTVTVRDEGGKVAARLEGGRGGANDITDIAKNGDNLVLSFEREGRGGVIDVVLTLTLDGDMINATQEFAGGQFSISGTGKKQ</sequence>
<protein>
    <recommendedName>
        <fullName evidence="2">Lipocalin-like domain-containing protein</fullName>
    </recommendedName>
</protein>
<gene>
    <name evidence="1" type="ORF">METZ01_LOCUS464880</name>
</gene>
<organism evidence="1">
    <name type="scientific">marine metagenome</name>
    <dbReference type="NCBI Taxonomy" id="408172"/>
    <lineage>
        <taxon>unclassified sequences</taxon>
        <taxon>metagenomes</taxon>
        <taxon>ecological metagenomes</taxon>
    </lineage>
</organism>
<accession>A0A383AVM6</accession>
<evidence type="ECO:0008006" key="2">
    <source>
        <dbReference type="Google" id="ProtNLM"/>
    </source>
</evidence>
<dbReference type="EMBL" id="UINC01195451">
    <property type="protein sequence ID" value="SVE12026.1"/>
    <property type="molecule type" value="Genomic_DNA"/>
</dbReference>
<proteinExistence type="predicted"/>
<name>A0A383AVM6_9ZZZZ</name>
<dbReference type="AlphaFoldDB" id="A0A383AVM6"/>
<reference evidence="1" key="1">
    <citation type="submission" date="2018-05" db="EMBL/GenBank/DDBJ databases">
        <authorList>
            <person name="Lanie J.A."/>
            <person name="Ng W.-L."/>
            <person name="Kazmierczak K.M."/>
            <person name="Andrzejewski T.M."/>
            <person name="Davidsen T.M."/>
            <person name="Wayne K.J."/>
            <person name="Tettelin H."/>
            <person name="Glass J.I."/>
            <person name="Rusch D."/>
            <person name="Podicherti R."/>
            <person name="Tsui H.-C.T."/>
            <person name="Winkler M.E."/>
        </authorList>
    </citation>
    <scope>NUCLEOTIDE SEQUENCE</scope>
</reference>